<dbReference type="Pfam" id="PF04392">
    <property type="entry name" value="ABC_sub_bind"/>
    <property type="match status" value="1"/>
</dbReference>
<keyword evidence="2" id="KW-1185">Reference proteome</keyword>
<sequence length="333" mass="36675">MGWLLHLGVGLGLDVATGHAMPETARRVFVLQSYNPEYVWCRAVNLGLEEALHGIALEIETVYLDAKRIPDPVLLQQAADEAFARMEAFEPHVVVSVDDAAQALLVAPRLKGRDRPQVIFCGVNAPLSKYGFPMANISGVRERWHYREGFALLKRIAPQASRVAFLLEASDAGGYVVDELLRDLAEHGPYDLELAGVEQLRTFQDWKERILHYQTHADALALGLYNALLDDDGTVVHPDAVMAWTNSVNTLPTLGFSDVAMEHDLLCGILESGHEQGYLAGLMVREVLTGVIAGRLPPRINERGVVMVNLKTAEILQLSIPYEIIEAAGVVLR</sequence>
<evidence type="ECO:0008006" key="3">
    <source>
        <dbReference type="Google" id="ProtNLM"/>
    </source>
</evidence>
<reference evidence="2" key="2">
    <citation type="submission" date="2013-07" db="EMBL/GenBank/DDBJ databases">
        <authorList>
            <person name="Morais-Silva F.O."/>
            <person name="Rezende A.M."/>
            <person name="Pimentel C."/>
            <person name="Resende D.M."/>
            <person name="Santos C.I."/>
            <person name="Clemente C."/>
            <person name="de Oliveira L.M."/>
            <person name="da Silva S.M."/>
            <person name="Costa D.A."/>
            <person name="Varela-Raposo A."/>
            <person name="Horacio E.C.A."/>
            <person name="Matos M."/>
            <person name="Flores O."/>
            <person name="Ruiz J.C."/>
            <person name="Rodrigues-Pousada C."/>
        </authorList>
    </citation>
    <scope>NUCLEOTIDE SEQUENCE [LARGE SCALE GENOMIC DNA]</scope>
    <source>
        <strain evidence="2">ATCC 19364 / DSM 1382 / NCIMB 9332 / VKM B-1759</strain>
    </source>
</reference>
<dbReference type="PATRIC" id="fig|1121448.10.peg.2220"/>
<dbReference type="Proteomes" id="UP000016587">
    <property type="component" value="Chromosome"/>
</dbReference>
<dbReference type="InterPro" id="IPR007487">
    <property type="entry name" value="ABC_transpt-TYRBP-like"/>
</dbReference>
<protein>
    <recommendedName>
        <fullName evidence="3">ABC transporter substrate-binding protein</fullName>
    </recommendedName>
</protein>
<dbReference type="KEGG" id="dgg:DGI_2268"/>
<evidence type="ECO:0000313" key="2">
    <source>
        <dbReference type="Proteomes" id="UP000016587"/>
    </source>
</evidence>
<reference evidence="1 2" key="1">
    <citation type="journal article" date="2013" name="J. Bacteriol.">
        <title>Roles of HynAB and Ech, the only two hydrogenases found in the model sulfate reducer Desulfovibrio gigas.</title>
        <authorList>
            <person name="Morais-Silva F.O."/>
            <person name="Santos C.I."/>
            <person name="Rodrigues R."/>
            <person name="Pereira I.A."/>
            <person name="Rodrigues-Pousada C."/>
        </authorList>
    </citation>
    <scope>NUCLEOTIDE SEQUENCE [LARGE SCALE GENOMIC DNA]</scope>
    <source>
        <strain evidence="2">ATCC 19364 / DSM 1382 / NCIMB 9332 / VKM B-1759</strain>
    </source>
</reference>
<dbReference type="PANTHER" id="PTHR35271:SF1">
    <property type="entry name" value="ABC TRANSPORTER, SUBSTRATE-BINDING LIPOPROTEIN"/>
    <property type="match status" value="1"/>
</dbReference>
<dbReference type="Gene3D" id="3.40.50.2300">
    <property type="match status" value="2"/>
</dbReference>
<accession>T2GDP3</accession>
<organism evidence="1 2">
    <name type="scientific">Megalodesulfovibrio gigas (strain ATCC 19364 / DSM 1382 / NCIMB 9332 / VKM B-1759)</name>
    <name type="common">Desulfovibrio gigas</name>
    <dbReference type="NCBI Taxonomy" id="1121448"/>
    <lineage>
        <taxon>Bacteria</taxon>
        <taxon>Pseudomonadati</taxon>
        <taxon>Thermodesulfobacteriota</taxon>
        <taxon>Desulfovibrionia</taxon>
        <taxon>Desulfovibrionales</taxon>
        <taxon>Desulfovibrionaceae</taxon>
        <taxon>Megalodesulfovibrio</taxon>
    </lineage>
</organism>
<dbReference type="eggNOG" id="COG2984">
    <property type="taxonomic scope" value="Bacteria"/>
</dbReference>
<name>T2GDP3_MEGG1</name>
<dbReference type="HOGENOM" id="CLU_057483_1_0_7"/>
<dbReference type="STRING" id="1121448.DGI_2268"/>
<evidence type="ECO:0000313" key="1">
    <source>
        <dbReference type="EMBL" id="AGW14022.1"/>
    </source>
</evidence>
<gene>
    <name evidence="1" type="ORF">DGI_2268</name>
</gene>
<dbReference type="AlphaFoldDB" id="T2GDP3"/>
<dbReference type="PANTHER" id="PTHR35271">
    <property type="entry name" value="ABC TRANSPORTER, SUBSTRATE-BINDING LIPOPROTEIN-RELATED"/>
    <property type="match status" value="1"/>
</dbReference>
<dbReference type="EMBL" id="CP006585">
    <property type="protein sequence ID" value="AGW14022.1"/>
    <property type="molecule type" value="Genomic_DNA"/>
</dbReference>
<proteinExistence type="predicted"/>